<accession>A0A3R6XEA7</accession>
<gene>
    <name evidence="2" type="ORF">DYB26_010406</name>
</gene>
<feature type="chain" id="PRO_5018604870" evidence="1">
    <location>
        <begin position="17"/>
        <end position="205"/>
    </location>
</feature>
<dbReference type="AlphaFoldDB" id="A0A3R6XEA7"/>
<dbReference type="Proteomes" id="UP000286510">
    <property type="component" value="Unassembled WGS sequence"/>
</dbReference>
<reference evidence="2 3" key="1">
    <citation type="submission" date="2018-08" db="EMBL/GenBank/DDBJ databases">
        <title>Aphanomyces genome sequencing and annotation.</title>
        <authorList>
            <person name="Minardi D."/>
            <person name="Oidtmann B."/>
            <person name="Van Der Giezen M."/>
            <person name="Studholme D.J."/>
        </authorList>
    </citation>
    <scope>NUCLEOTIDE SEQUENCE [LARGE SCALE GENOMIC DNA]</scope>
    <source>
        <strain evidence="2 3">FDL457</strain>
    </source>
</reference>
<organism evidence="2 3">
    <name type="scientific">Aphanomyces astaci</name>
    <name type="common">Crayfish plague agent</name>
    <dbReference type="NCBI Taxonomy" id="112090"/>
    <lineage>
        <taxon>Eukaryota</taxon>
        <taxon>Sar</taxon>
        <taxon>Stramenopiles</taxon>
        <taxon>Oomycota</taxon>
        <taxon>Saprolegniomycetes</taxon>
        <taxon>Saprolegniales</taxon>
        <taxon>Verrucalvaceae</taxon>
        <taxon>Aphanomyces</taxon>
    </lineage>
</organism>
<protein>
    <submittedName>
        <fullName evidence="2">Uncharacterized protein</fullName>
    </submittedName>
</protein>
<evidence type="ECO:0000313" key="3">
    <source>
        <dbReference type="Proteomes" id="UP000286510"/>
    </source>
</evidence>
<name>A0A3R6XEA7_APHAT</name>
<evidence type="ECO:0000256" key="1">
    <source>
        <dbReference type="SAM" id="SignalP"/>
    </source>
</evidence>
<dbReference type="EMBL" id="QUTF01015913">
    <property type="protein sequence ID" value="RHZ08235.1"/>
    <property type="molecule type" value="Genomic_DNA"/>
</dbReference>
<evidence type="ECO:0000313" key="2">
    <source>
        <dbReference type="EMBL" id="RHZ08235.1"/>
    </source>
</evidence>
<feature type="signal peptide" evidence="1">
    <location>
        <begin position="1"/>
        <end position="16"/>
    </location>
</feature>
<sequence>MKFLAALLQAIAASQTVFDSFLPPYDGATGTPISKTNSVSVRFRTPPEFSNPSGILSNSTEATLESVIFSLNTIGIPTNESLWLIGDLYPFFKFNQPPDGYNLPPIAPPSRIPIQSFAKHDMFQWFPPSNITLVPNTLYWFTLYSNGETKDKLPIWLNGVRKFSKANDPQNDVQLAYTNLRNGNWTFVPAHENRNVPSLQVFAKN</sequence>
<proteinExistence type="predicted"/>
<comment type="caution">
    <text evidence="2">The sequence shown here is derived from an EMBL/GenBank/DDBJ whole genome shotgun (WGS) entry which is preliminary data.</text>
</comment>
<keyword evidence="1" id="KW-0732">Signal</keyword>